<dbReference type="PANTHER" id="PTHR12418:SF19">
    <property type="entry name" value="ACYL-COENZYME A THIOESTERASE THEM4"/>
    <property type="match status" value="1"/>
</dbReference>
<evidence type="ECO:0000256" key="15">
    <source>
        <dbReference type="ARBA" id="ARBA00038456"/>
    </source>
</evidence>
<dbReference type="EMBL" id="BANX01000011">
    <property type="protein sequence ID" value="GAC67955.1"/>
    <property type="molecule type" value="Genomic_DNA"/>
</dbReference>
<feature type="domain" description="Thioesterase" evidence="25">
    <location>
        <begin position="132"/>
        <end position="201"/>
    </location>
</feature>
<evidence type="ECO:0000313" key="27">
    <source>
        <dbReference type="Proteomes" id="UP000011666"/>
    </source>
</evidence>
<evidence type="ECO:0000256" key="20">
    <source>
        <dbReference type="ARBA" id="ARBA00047734"/>
    </source>
</evidence>
<keyword evidence="27" id="KW-1185">Reference proteome</keyword>
<evidence type="ECO:0000256" key="1">
    <source>
        <dbReference type="ARBA" id="ARBA00004170"/>
    </source>
</evidence>
<evidence type="ECO:0000256" key="9">
    <source>
        <dbReference type="ARBA" id="ARBA00022946"/>
    </source>
</evidence>
<dbReference type="InterPro" id="IPR052365">
    <property type="entry name" value="THEM4/THEM5_acyl-CoA_thioest"/>
</dbReference>
<dbReference type="Pfam" id="PF03061">
    <property type="entry name" value="4HBT"/>
    <property type="match status" value="1"/>
</dbReference>
<accession>M0QH53</accession>
<dbReference type="SUPFAM" id="SSF54637">
    <property type="entry name" value="Thioesterase/thiol ester dehydrase-isomerase"/>
    <property type="match status" value="1"/>
</dbReference>
<evidence type="ECO:0000313" key="26">
    <source>
        <dbReference type="EMBL" id="GAC67955.1"/>
    </source>
</evidence>
<proteinExistence type="inferred from homology"/>
<evidence type="ECO:0000256" key="8">
    <source>
        <dbReference type="ARBA" id="ARBA00022832"/>
    </source>
</evidence>
<keyword evidence="5" id="KW-0963">Cytoplasm</keyword>
<evidence type="ECO:0000256" key="16">
    <source>
        <dbReference type="ARBA" id="ARBA00038848"/>
    </source>
</evidence>
<dbReference type="CDD" id="cd03443">
    <property type="entry name" value="PaaI_thioesterase"/>
    <property type="match status" value="1"/>
</dbReference>
<keyword evidence="9" id="KW-0809">Transit peptide</keyword>
<dbReference type="GO" id="GO:0005737">
    <property type="term" value="C:cytoplasm"/>
    <property type="evidence" value="ECO:0007669"/>
    <property type="project" value="UniProtKB-SubCell"/>
</dbReference>
<evidence type="ECO:0000256" key="5">
    <source>
        <dbReference type="ARBA" id="ARBA00022490"/>
    </source>
</evidence>
<evidence type="ECO:0000256" key="4">
    <source>
        <dbReference type="ARBA" id="ARBA00022475"/>
    </source>
</evidence>
<dbReference type="Proteomes" id="UP000011666">
    <property type="component" value="Unassembled WGS sequence"/>
</dbReference>
<comment type="catalytic activity">
    <reaction evidence="22">
        <text>dodecanoyl-CoA + H2O = dodecanoate + CoA + H(+)</text>
        <dbReference type="Rhea" id="RHEA:30135"/>
        <dbReference type="ChEBI" id="CHEBI:15377"/>
        <dbReference type="ChEBI" id="CHEBI:15378"/>
        <dbReference type="ChEBI" id="CHEBI:18262"/>
        <dbReference type="ChEBI" id="CHEBI:57287"/>
        <dbReference type="ChEBI" id="CHEBI:57375"/>
    </reaction>
    <physiologicalReaction direction="left-to-right" evidence="22">
        <dbReference type="Rhea" id="RHEA:30136"/>
    </physiologicalReaction>
</comment>
<comment type="subcellular location">
    <subcellularLocation>
        <location evidence="3">Cell projection</location>
        <location evidence="3">Ruffle membrane</location>
    </subcellularLocation>
    <subcellularLocation>
        <location evidence="2">Cytoplasm</location>
    </subcellularLocation>
    <subcellularLocation>
        <location evidence="1">Membrane</location>
        <topology evidence="1">Peripheral membrane protein</topology>
    </subcellularLocation>
</comment>
<evidence type="ECO:0000256" key="12">
    <source>
        <dbReference type="ARBA" id="ARBA00023273"/>
    </source>
</evidence>
<evidence type="ECO:0000256" key="6">
    <source>
        <dbReference type="ARBA" id="ARBA00022703"/>
    </source>
</evidence>
<evidence type="ECO:0000256" key="7">
    <source>
        <dbReference type="ARBA" id="ARBA00022801"/>
    </source>
</evidence>
<dbReference type="AlphaFoldDB" id="M0QH53"/>
<feature type="region of interest" description="Disordered" evidence="24">
    <location>
        <begin position="1"/>
        <end position="23"/>
    </location>
</feature>
<keyword evidence="8" id="KW-0276">Fatty acid metabolism</keyword>
<keyword evidence="11" id="KW-0472">Membrane</keyword>
<dbReference type="Gene3D" id="3.10.129.10">
    <property type="entry name" value="Hotdog Thioesterase"/>
    <property type="match status" value="1"/>
</dbReference>
<evidence type="ECO:0000259" key="25">
    <source>
        <dbReference type="Pfam" id="PF03061"/>
    </source>
</evidence>
<dbReference type="PANTHER" id="PTHR12418">
    <property type="entry name" value="ACYL-COENZYME A THIOESTERASE THEM4"/>
    <property type="match status" value="1"/>
</dbReference>
<evidence type="ECO:0000256" key="22">
    <source>
        <dbReference type="ARBA" id="ARBA00048074"/>
    </source>
</evidence>
<comment type="catalytic activity">
    <reaction evidence="13">
        <text>(5Z,8Z,11Z,14Z)-eicosatetraenoyl-CoA + H2O = (5Z,8Z,11Z,14Z)-eicosatetraenoate + CoA + H(+)</text>
        <dbReference type="Rhea" id="RHEA:40151"/>
        <dbReference type="ChEBI" id="CHEBI:15377"/>
        <dbReference type="ChEBI" id="CHEBI:15378"/>
        <dbReference type="ChEBI" id="CHEBI:32395"/>
        <dbReference type="ChEBI" id="CHEBI:57287"/>
        <dbReference type="ChEBI" id="CHEBI:57368"/>
    </reaction>
    <physiologicalReaction direction="left-to-right" evidence="13">
        <dbReference type="Rhea" id="RHEA:40152"/>
    </physiologicalReaction>
</comment>
<evidence type="ECO:0000256" key="13">
    <source>
        <dbReference type="ARBA" id="ARBA00035852"/>
    </source>
</evidence>
<keyword evidence="10" id="KW-0443">Lipid metabolism</keyword>
<dbReference type="InterPro" id="IPR029069">
    <property type="entry name" value="HotDog_dom_sf"/>
</dbReference>
<evidence type="ECO:0000256" key="23">
    <source>
        <dbReference type="ARBA" id="ARBA00048180"/>
    </source>
</evidence>
<keyword evidence="12" id="KW-0966">Cell projection</keyword>
<evidence type="ECO:0000256" key="10">
    <source>
        <dbReference type="ARBA" id="ARBA00023098"/>
    </source>
</evidence>
<name>M0QH53_9ACTN</name>
<evidence type="ECO:0000256" key="18">
    <source>
        <dbReference type="ARBA" id="ARBA00043210"/>
    </source>
</evidence>
<keyword evidence="7" id="KW-0378">Hydrolase</keyword>
<dbReference type="EC" id="3.1.2.2" evidence="16"/>
<dbReference type="GO" id="GO:0016787">
    <property type="term" value="F:hydrolase activity"/>
    <property type="evidence" value="ECO:0007669"/>
    <property type="project" value="UniProtKB-KW"/>
</dbReference>
<dbReference type="STRING" id="1223545.GS4_11_02240"/>
<evidence type="ECO:0000256" key="3">
    <source>
        <dbReference type="ARBA" id="ARBA00004632"/>
    </source>
</evidence>
<comment type="caution">
    <text evidence="26">The sequence shown here is derived from an EMBL/GenBank/DDBJ whole genome shotgun (WGS) entry which is preliminary data.</text>
</comment>
<dbReference type="OrthoDB" id="3474675at2"/>
<dbReference type="InterPro" id="IPR006683">
    <property type="entry name" value="Thioestr_dom"/>
</dbReference>
<protein>
    <recommendedName>
        <fullName evidence="17">Acyl-coenzyme A thioesterase THEM4</fullName>
        <ecNumber evidence="16">3.1.2.2</ecNumber>
    </recommendedName>
    <alternativeName>
        <fullName evidence="18">Thioesterase superfamily member 4</fullName>
    </alternativeName>
</protein>
<sequence>MNDALDDQWNPTDQDGSPHEGGFRARFDVTTERGGPRYGEFNEQVRLLMDRVRYACPTGELTDELIADLKSINGKLADVQIDEWHTPAGTRIDLPARGNITVPPYDVTDAGPDGVTAQITFRPYHLGGNDAAHGGQVAVAFDDLGGMASALKIQGVSRTAYLTVNYRSITPLRTPLTIRTWVENLDGRKVYVKGTLHEGDRLCADLDALFIRLKPGQP</sequence>
<comment type="catalytic activity">
    <reaction evidence="14">
        <text>(9Z)-octadecenoyl-CoA + H2O = (9Z)-octadecenoate + CoA + H(+)</text>
        <dbReference type="Rhea" id="RHEA:40139"/>
        <dbReference type="ChEBI" id="CHEBI:15377"/>
        <dbReference type="ChEBI" id="CHEBI:15378"/>
        <dbReference type="ChEBI" id="CHEBI:30823"/>
        <dbReference type="ChEBI" id="CHEBI:57287"/>
        <dbReference type="ChEBI" id="CHEBI:57387"/>
    </reaction>
    <physiologicalReaction direction="left-to-right" evidence="14">
        <dbReference type="Rhea" id="RHEA:40140"/>
    </physiologicalReaction>
</comment>
<evidence type="ECO:0000256" key="19">
    <source>
        <dbReference type="ARBA" id="ARBA00047588"/>
    </source>
</evidence>
<evidence type="ECO:0000256" key="24">
    <source>
        <dbReference type="SAM" id="MobiDB-lite"/>
    </source>
</evidence>
<evidence type="ECO:0000256" key="14">
    <source>
        <dbReference type="ARBA" id="ARBA00037002"/>
    </source>
</evidence>
<keyword evidence="4" id="KW-1003">Cell membrane</keyword>
<reference evidence="26 27" key="1">
    <citation type="submission" date="2013-01" db="EMBL/GenBank/DDBJ databases">
        <title>Whole genome shotgun sequence of Gordonia soli NBRC 108243.</title>
        <authorList>
            <person name="Isaki-Nakamura S."/>
            <person name="Hosoyama A."/>
            <person name="Tsuchikane K."/>
            <person name="Ando Y."/>
            <person name="Baba S."/>
            <person name="Ohji S."/>
            <person name="Hamada M."/>
            <person name="Tamura T."/>
            <person name="Yamazoe A."/>
            <person name="Yamazaki S."/>
            <person name="Fujita N."/>
        </authorList>
    </citation>
    <scope>NUCLEOTIDE SEQUENCE [LARGE SCALE GENOMIC DNA]</scope>
    <source>
        <strain evidence="26 27">NBRC 108243</strain>
    </source>
</reference>
<comment type="catalytic activity">
    <reaction evidence="19">
        <text>octanoyl-CoA + H2O = octanoate + CoA + H(+)</text>
        <dbReference type="Rhea" id="RHEA:30143"/>
        <dbReference type="ChEBI" id="CHEBI:15377"/>
        <dbReference type="ChEBI" id="CHEBI:15378"/>
        <dbReference type="ChEBI" id="CHEBI:25646"/>
        <dbReference type="ChEBI" id="CHEBI:57287"/>
        <dbReference type="ChEBI" id="CHEBI:57386"/>
    </reaction>
    <physiologicalReaction direction="left-to-right" evidence="19">
        <dbReference type="Rhea" id="RHEA:30144"/>
    </physiologicalReaction>
</comment>
<evidence type="ECO:0000256" key="17">
    <source>
        <dbReference type="ARBA" id="ARBA00040123"/>
    </source>
</evidence>
<dbReference type="RefSeq" id="WP_007619679.1">
    <property type="nucleotide sequence ID" value="NZ_BANX01000011.1"/>
</dbReference>
<comment type="catalytic activity">
    <reaction evidence="20">
        <text>hexadecanoyl-CoA + H2O = hexadecanoate + CoA + H(+)</text>
        <dbReference type="Rhea" id="RHEA:16645"/>
        <dbReference type="ChEBI" id="CHEBI:7896"/>
        <dbReference type="ChEBI" id="CHEBI:15377"/>
        <dbReference type="ChEBI" id="CHEBI:15378"/>
        <dbReference type="ChEBI" id="CHEBI:57287"/>
        <dbReference type="ChEBI" id="CHEBI:57379"/>
        <dbReference type="EC" id="3.1.2.2"/>
    </reaction>
    <physiologicalReaction direction="left-to-right" evidence="20">
        <dbReference type="Rhea" id="RHEA:16646"/>
    </physiologicalReaction>
</comment>
<evidence type="ECO:0000256" key="2">
    <source>
        <dbReference type="ARBA" id="ARBA00004496"/>
    </source>
</evidence>
<dbReference type="eggNOG" id="COG2050">
    <property type="taxonomic scope" value="Bacteria"/>
</dbReference>
<comment type="similarity">
    <text evidence="15">Belongs to the THEM4/THEM5 thioesterase family.</text>
</comment>
<keyword evidence="6" id="KW-0053">Apoptosis</keyword>
<dbReference type="GO" id="GO:0006631">
    <property type="term" value="P:fatty acid metabolic process"/>
    <property type="evidence" value="ECO:0007669"/>
    <property type="project" value="UniProtKB-KW"/>
</dbReference>
<organism evidence="26 27">
    <name type="scientific">Gordonia soli NBRC 108243</name>
    <dbReference type="NCBI Taxonomy" id="1223545"/>
    <lineage>
        <taxon>Bacteria</taxon>
        <taxon>Bacillati</taxon>
        <taxon>Actinomycetota</taxon>
        <taxon>Actinomycetes</taxon>
        <taxon>Mycobacteriales</taxon>
        <taxon>Gordoniaceae</taxon>
        <taxon>Gordonia</taxon>
    </lineage>
</organism>
<evidence type="ECO:0000256" key="11">
    <source>
        <dbReference type="ARBA" id="ARBA00023136"/>
    </source>
</evidence>
<gene>
    <name evidence="26" type="ORF">GS4_11_02240</name>
</gene>
<dbReference type="GO" id="GO:0016020">
    <property type="term" value="C:membrane"/>
    <property type="evidence" value="ECO:0007669"/>
    <property type="project" value="UniProtKB-SubCell"/>
</dbReference>
<comment type="catalytic activity">
    <reaction evidence="23">
        <text>tetradecanoyl-CoA + H2O = tetradecanoate + CoA + H(+)</text>
        <dbReference type="Rhea" id="RHEA:40119"/>
        <dbReference type="ChEBI" id="CHEBI:15377"/>
        <dbReference type="ChEBI" id="CHEBI:15378"/>
        <dbReference type="ChEBI" id="CHEBI:30807"/>
        <dbReference type="ChEBI" id="CHEBI:57287"/>
        <dbReference type="ChEBI" id="CHEBI:57385"/>
    </reaction>
    <physiologicalReaction direction="left-to-right" evidence="23">
        <dbReference type="Rhea" id="RHEA:40120"/>
    </physiologicalReaction>
</comment>
<comment type="catalytic activity">
    <reaction evidence="21">
        <text>decanoyl-CoA + H2O = decanoate + CoA + H(+)</text>
        <dbReference type="Rhea" id="RHEA:40059"/>
        <dbReference type="ChEBI" id="CHEBI:15377"/>
        <dbReference type="ChEBI" id="CHEBI:15378"/>
        <dbReference type="ChEBI" id="CHEBI:27689"/>
        <dbReference type="ChEBI" id="CHEBI:57287"/>
        <dbReference type="ChEBI" id="CHEBI:61430"/>
    </reaction>
    <physiologicalReaction direction="left-to-right" evidence="21">
        <dbReference type="Rhea" id="RHEA:40060"/>
    </physiologicalReaction>
</comment>
<evidence type="ECO:0000256" key="21">
    <source>
        <dbReference type="ARBA" id="ARBA00047969"/>
    </source>
</evidence>